<accession>A0A6G0SYV9</accession>
<name>A0A6G0SYV9_APHGL</name>
<reference evidence="1 2" key="1">
    <citation type="submission" date="2019-08" db="EMBL/GenBank/DDBJ databases">
        <title>The genome of the soybean aphid Biotype 1, its phylome, world population structure and adaptation to the North American continent.</title>
        <authorList>
            <person name="Giordano R."/>
            <person name="Donthu R.K."/>
            <person name="Hernandez A.G."/>
            <person name="Wright C.L."/>
            <person name="Zimin A.V."/>
        </authorList>
    </citation>
    <scope>NUCLEOTIDE SEQUENCE [LARGE SCALE GENOMIC DNA]</scope>
    <source>
        <tissue evidence="1">Whole aphids</tissue>
    </source>
</reference>
<evidence type="ECO:0000313" key="2">
    <source>
        <dbReference type="Proteomes" id="UP000475862"/>
    </source>
</evidence>
<keyword evidence="2" id="KW-1185">Reference proteome</keyword>
<comment type="caution">
    <text evidence="1">The sequence shown here is derived from an EMBL/GenBank/DDBJ whole genome shotgun (WGS) entry which is preliminary data.</text>
</comment>
<dbReference type="EMBL" id="VYZN01000080">
    <property type="protein sequence ID" value="KAE9523338.1"/>
    <property type="molecule type" value="Genomic_DNA"/>
</dbReference>
<sequence length="179" mass="20001">MIPRVVDVVMAAHWLCGGGGGDGGDDEFTGTPEAGGRVSSLHIYTHTGKVRPRYRFDLYGAPLNATRRRPRHRLPTLRRRERYYSRQVNTAAAAARSRPLLFTTVPTPTTVFPFAVAADPEAPSAMHSALLSGNAFIYICIHYMYYKTVTHISTTRVRDRYDGRRPVVYGNGESEVENE</sequence>
<evidence type="ECO:0000313" key="1">
    <source>
        <dbReference type="EMBL" id="KAE9523338.1"/>
    </source>
</evidence>
<dbReference type="AlphaFoldDB" id="A0A6G0SYV9"/>
<dbReference type="Proteomes" id="UP000475862">
    <property type="component" value="Unassembled WGS sequence"/>
</dbReference>
<organism evidence="1 2">
    <name type="scientific">Aphis glycines</name>
    <name type="common">Soybean aphid</name>
    <dbReference type="NCBI Taxonomy" id="307491"/>
    <lineage>
        <taxon>Eukaryota</taxon>
        <taxon>Metazoa</taxon>
        <taxon>Ecdysozoa</taxon>
        <taxon>Arthropoda</taxon>
        <taxon>Hexapoda</taxon>
        <taxon>Insecta</taxon>
        <taxon>Pterygota</taxon>
        <taxon>Neoptera</taxon>
        <taxon>Paraneoptera</taxon>
        <taxon>Hemiptera</taxon>
        <taxon>Sternorrhyncha</taxon>
        <taxon>Aphidomorpha</taxon>
        <taxon>Aphidoidea</taxon>
        <taxon>Aphididae</taxon>
        <taxon>Aphidini</taxon>
        <taxon>Aphis</taxon>
        <taxon>Aphis</taxon>
    </lineage>
</organism>
<protein>
    <submittedName>
        <fullName evidence="1">Uncharacterized protein</fullName>
    </submittedName>
</protein>
<proteinExistence type="predicted"/>
<gene>
    <name evidence="1" type="ORF">AGLY_016286</name>
</gene>